<evidence type="ECO:0000313" key="1">
    <source>
        <dbReference type="EMBL" id="ADG75713.1"/>
    </source>
</evidence>
<dbReference type="RefSeq" id="WP_013118044.1">
    <property type="nucleotide sequence ID" value="NC_014151.1"/>
</dbReference>
<evidence type="ECO:0000313" key="2">
    <source>
        <dbReference type="Proteomes" id="UP000000849"/>
    </source>
</evidence>
<proteinExistence type="predicted"/>
<dbReference type="KEGG" id="cfl:Cfla_2828"/>
<dbReference type="EMBL" id="CP001964">
    <property type="protein sequence ID" value="ADG75713.1"/>
    <property type="molecule type" value="Genomic_DNA"/>
</dbReference>
<dbReference type="STRING" id="446466.Cfla_2828"/>
<name>D5UJS5_CELFN</name>
<keyword evidence="2" id="KW-1185">Reference proteome</keyword>
<accession>D5UJS5</accession>
<sequence length="62" mass="6440">MPSSASDARGRRGSGLRLTVLLVLLVLALVPTATDRTSALFTDSVTTSTVVSTLPEFAPPEP</sequence>
<organism evidence="1 2">
    <name type="scientific">Cellulomonas flavigena (strain ATCC 482 / DSM 20109 / BCRC 11376 / JCM 18109 / NBRC 3775 / NCIMB 8073 / NRS 134)</name>
    <dbReference type="NCBI Taxonomy" id="446466"/>
    <lineage>
        <taxon>Bacteria</taxon>
        <taxon>Bacillati</taxon>
        <taxon>Actinomycetota</taxon>
        <taxon>Actinomycetes</taxon>
        <taxon>Micrococcales</taxon>
        <taxon>Cellulomonadaceae</taxon>
        <taxon>Cellulomonas</taxon>
    </lineage>
</organism>
<dbReference type="HOGENOM" id="CLU_2895762_0_0_11"/>
<reference evidence="1 2" key="1">
    <citation type="journal article" date="2010" name="Stand. Genomic Sci.">
        <title>Complete genome sequence of Cellulomonas flavigena type strain (134).</title>
        <authorList>
            <person name="Abt B."/>
            <person name="Foster B."/>
            <person name="Lapidus A."/>
            <person name="Clum A."/>
            <person name="Sun H."/>
            <person name="Pukall R."/>
            <person name="Lucas S."/>
            <person name="Glavina Del Rio T."/>
            <person name="Nolan M."/>
            <person name="Tice H."/>
            <person name="Cheng J.F."/>
            <person name="Pitluck S."/>
            <person name="Liolios K."/>
            <person name="Ivanova N."/>
            <person name="Mavromatis K."/>
            <person name="Ovchinnikova G."/>
            <person name="Pati A."/>
            <person name="Goodwin L."/>
            <person name="Chen A."/>
            <person name="Palaniappan K."/>
            <person name="Land M."/>
            <person name="Hauser L."/>
            <person name="Chang Y.J."/>
            <person name="Jeffries C.D."/>
            <person name="Rohde M."/>
            <person name="Goker M."/>
            <person name="Woyke T."/>
            <person name="Bristow J."/>
            <person name="Eisen J.A."/>
            <person name="Markowitz V."/>
            <person name="Hugenholtz P."/>
            <person name="Kyrpides N.C."/>
            <person name="Klenk H.P."/>
        </authorList>
    </citation>
    <scope>NUCLEOTIDE SEQUENCE [LARGE SCALE GENOMIC DNA]</scope>
    <source>
        <strain evidence="2">ATCC 482 / DSM 20109 / BCRC 11376 / JCM 18109 / NBRC 3775 / NCIMB 8073 / NRS 134</strain>
    </source>
</reference>
<dbReference type="AlphaFoldDB" id="D5UJS5"/>
<dbReference type="Proteomes" id="UP000000849">
    <property type="component" value="Chromosome"/>
</dbReference>
<gene>
    <name evidence="1" type="ordered locus">Cfla_2828</name>
</gene>
<protein>
    <submittedName>
        <fullName evidence="1">Uncharacterized protein</fullName>
    </submittedName>
</protein>